<reference evidence="2" key="1">
    <citation type="journal article" date="2020" name="Stud. Mycol.">
        <title>101 Dothideomycetes genomes: a test case for predicting lifestyles and emergence of pathogens.</title>
        <authorList>
            <person name="Haridas S."/>
            <person name="Albert R."/>
            <person name="Binder M."/>
            <person name="Bloem J."/>
            <person name="Labutti K."/>
            <person name="Salamov A."/>
            <person name="Andreopoulos B."/>
            <person name="Baker S."/>
            <person name="Barry K."/>
            <person name="Bills G."/>
            <person name="Bluhm B."/>
            <person name="Cannon C."/>
            <person name="Castanera R."/>
            <person name="Culley D."/>
            <person name="Daum C."/>
            <person name="Ezra D."/>
            <person name="Gonzalez J."/>
            <person name="Henrissat B."/>
            <person name="Kuo A."/>
            <person name="Liang C."/>
            <person name="Lipzen A."/>
            <person name="Lutzoni F."/>
            <person name="Magnuson J."/>
            <person name="Mondo S."/>
            <person name="Nolan M."/>
            <person name="Ohm R."/>
            <person name="Pangilinan J."/>
            <person name="Park H.-J."/>
            <person name="Ramirez L."/>
            <person name="Alfaro M."/>
            <person name="Sun H."/>
            <person name="Tritt A."/>
            <person name="Yoshinaga Y."/>
            <person name="Zwiers L.-H."/>
            <person name="Turgeon B."/>
            <person name="Goodwin S."/>
            <person name="Spatafora J."/>
            <person name="Crous P."/>
            <person name="Grigoriev I."/>
        </authorList>
    </citation>
    <scope>NUCLEOTIDE SEQUENCE</scope>
    <source>
        <strain evidence="2">CBS 269.34</strain>
    </source>
</reference>
<evidence type="ECO:0000313" key="3">
    <source>
        <dbReference type="Proteomes" id="UP000799750"/>
    </source>
</evidence>
<feature type="region of interest" description="Disordered" evidence="1">
    <location>
        <begin position="430"/>
        <end position="468"/>
    </location>
</feature>
<evidence type="ECO:0000256" key="1">
    <source>
        <dbReference type="SAM" id="MobiDB-lite"/>
    </source>
</evidence>
<sequence length="493" mass="54978">MPHNTSASPSVRRTTTHWKGQSGTNRVSTSSWGPRSGPMPDIAARPLGPLLMTFTKADLEPKEFAPLPPTIRDADYVASYSWLNKETPTVVVPGAPPAWTPLDHPKELDEDKGVYYRDPNAARFPSYPTEPAIQAVFKEHPEFQTTDVDIFACGSTLGNLLRFASGVDKPFRFSVEVIGRTIFFIRKENSPTELIPDVRGYGHTFPERYTTWDSDVKGSESHQRLIKYNFGGFSCVVRFECDGYLPEHPDVTSRKAAAPGTLDPVSLVDSFATASISSKPSESTAELKVETAGFHIPQSAIFDLKTRSNRRKAEIDMAEVYPRLWVTQTPNFIIGYHHGDGIFRDIRKNDIRGGLTGWEKNNADALTRLASIMHKLVDFARTSDHGKFEVYREVADRLEIREQLDEKSDALPPSLKAKWVQGSKILDRKPVGVSDQHKDAEAPAVGQSTDKKPANAQPVPEKMTEATWKDADEHDVDYTACSEDCDYCGHCTY</sequence>
<feature type="compositionally biased region" description="Polar residues" evidence="1">
    <location>
        <begin position="1"/>
        <end position="33"/>
    </location>
</feature>
<dbReference type="PANTHER" id="PTHR35179:SF2">
    <property type="entry name" value="START DOMAIN-CONTAINING PROTEIN"/>
    <property type="match status" value="1"/>
</dbReference>
<accession>A0A6A6QP17</accession>
<dbReference type="EMBL" id="MU004191">
    <property type="protein sequence ID" value="KAF2493866.1"/>
    <property type="molecule type" value="Genomic_DNA"/>
</dbReference>
<evidence type="ECO:0000313" key="2">
    <source>
        <dbReference type="EMBL" id="KAF2493866.1"/>
    </source>
</evidence>
<evidence type="ECO:0008006" key="4">
    <source>
        <dbReference type="Google" id="ProtNLM"/>
    </source>
</evidence>
<dbReference type="Proteomes" id="UP000799750">
    <property type="component" value="Unassembled WGS sequence"/>
</dbReference>
<keyword evidence="3" id="KW-1185">Reference proteome</keyword>
<feature type="region of interest" description="Disordered" evidence="1">
    <location>
        <begin position="1"/>
        <end position="41"/>
    </location>
</feature>
<feature type="compositionally biased region" description="Basic and acidic residues" evidence="1">
    <location>
        <begin position="430"/>
        <end position="441"/>
    </location>
</feature>
<proteinExistence type="predicted"/>
<organism evidence="2 3">
    <name type="scientific">Lophium mytilinum</name>
    <dbReference type="NCBI Taxonomy" id="390894"/>
    <lineage>
        <taxon>Eukaryota</taxon>
        <taxon>Fungi</taxon>
        <taxon>Dikarya</taxon>
        <taxon>Ascomycota</taxon>
        <taxon>Pezizomycotina</taxon>
        <taxon>Dothideomycetes</taxon>
        <taxon>Pleosporomycetidae</taxon>
        <taxon>Mytilinidiales</taxon>
        <taxon>Mytilinidiaceae</taxon>
        <taxon>Lophium</taxon>
    </lineage>
</organism>
<dbReference type="PANTHER" id="PTHR35179">
    <property type="entry name" value="PROTEIN CBG02620"/>
    <property type="match status" value="1"/>
</dbReference>
<protein>
    <recommendedName>
        <fullName evidence="4">Geranylgeranyl pyrophosphate synthetase</fullName>
    </recommendedName>
</protein>
<gene>
    <name evidence="2" type="ORF">BU16DRAFT_464533</name>
</gene>
<dbReference type="AlphaFoldDB" id="A0A6A6QP17"/>
<dbReference type="OrthoDB" id="5393654at2759"/>
<name>A0A6A6QP17_9PEZI</name>